<protein>
    <submittedName>
        <fullName evidence="1">Uncharacterized protein</fullName>
    </submittedName>
</protein>
<reference evidence="1" key="1">
    <citation type="submission" date="2023-03" db="EMBL/GenBank/DDBJ databases">
        <authorList>
            <person name="Steffen K."/>
            <person name="Cardenas P."/>
        </authorList>
    </citation>
    <scope>NUCLEOTIDE SEQUENCE</scope>
</reference>
<proteinExistence type="predicted"/>
<dbReference type="AlphaFoldDB" id="A0AA35WNI9"/>
<evidence type="ECO:0000313" key="1">
    <source>
        <dbReference type="EMBL" id="CAI8020950.1"/>
    </source>
</evidence>
<comment type="caution">
    <text evidence="1">The sequence shown here is derived from an EMBL/GenBank/DDBJ whole genome shotgun (WGS) entry which is preliminary data.</text>
</comment>
<dbReference type="Proteomes" id="UP001174909">
    <property type="component" value="Unassembled WGS sequence"/>
</dbReference>
<dbReference type="EMBL" id="CASHTH010001856">
    <property type="protein sequence ID" value="CAI8020950.1"/>
    <property type="molecule type" value="Genomic_DNA"/>
</dbReference>
<sequence length="53" mass="5711">MCSQAKKPTILELSVMSSWVTVVKTESNRALRSSSSVALFTIRATVCTSCSLT</sequence>
<gene>
    <name evidence="1" type="ORF">GBAR_LOCUS12477</name>
</gene>
<accession>A0AA35WNI9</accession>
<evidence type="ECO:0000313" key="2">
    <source>
        <dbReference type="Proteomes" id="UP001174909"/>
    </source>
</evidence>
<name>A0AA35WNI9_GEOBA</name>
<organism evidence="1 2">
    <name type="scientific">Geodia barretti</name>
    <name type="common">Barrett's horny sponge</name>
    <dbReference type="NCBI Taxonomy" id="519541"/>
    <lineage>
        <taxon>Eukaryota</taxon>
        <taxon>Metazoa</taxon>
        <taxon>Porifera</taxon>
        <taxon>Demospongiae</taxon>
        <taxon>Heteroscleromorpha</taxon>
        <taxon>Tetractinellida</taxon>
        <taxon>Astrophorina</taxon>
        <taxon>Geodiidae</taxon>
        <taxon>Geodia</taxon>
    </lineage>
</organism>
<keyword evidence="2" id="KW-1185">Reference proteome</keyword>